<evidence type="ECO:0000313" key="1">
    <source>
        <dbReference type="EMBL" id="PZX93173.1"/>
    </source>
</evidence>
<dbReference type="EMBL" id="QKXH01000007">
    <property type="protein sequence ID" value="PZX93173.1"/>
    <property type="molecule type" value="Genomic_DNA"/>
</dbReference>
<proteinExistence type="predicted"/>
<gene>
    <name evidence="1" type="ORF">DOS84_12530</name>
</gene>
<organism evidence="1 2">
    <name type="scientific">Flavobacterium aquariorum</name>
    <dbReference type="NCBI Taxonomy" id="2217670"/>
    <lineage>
        <taxon>Bacteria</taxon>
        <taxon>Pseudomonadati</taxon>
        <taxon>Bacteroidota</taxon>
        <taxon>Flavobacteriia</taxon>
        <taxon>Flavobacteriales</taxon>
        <taxon>Flavobacteriaceae</taxon>
        <taxon>Flavobacterium</taxon>
    </lineage>
</organism>
<dbReference type="InterPro" id="IPR046601">
    <property type="entry name" value="DUF6660"/>
</dbReference>
<dbReference type="AlphaFoldDB" id="A0A2W7TRI6"/>
<dbReference type="Proteomes" id="UP000249177">
    <property type="component" value="Unassembled WGS sequence"/>
</dbReference>
<comment type="caution">
    <text evidence="1">The sequence shown here is derived from an EMBL/GenBank/DDBJ whole genome shotgun (WGS) entry which is preliminary data.</text>
</comment>
<dbReference type="Pfam" id="PF20365">
    <property type="entry name" value="DUF6660"/>
    <property type="match status" value="1"/>
</dbReference>
<name>A0A2W7TRI6_9FLAO</name>
<keyword evidence="2" id="KW-1185">Reference proteome</keyword>
<protein>
    <submittedName>
        <fullName evidence="1">Uncharacterized protein</fullName>
    </submittedName>
</protein>
<reference evidence="1 2" key="1">
    <citation type="submission" date="2018-06" db="EMBL/GenBank/DDBJ databases">
        <title>Flavobacterium sp IMCC34762, genome.</title>
        <authorList>
            <person name="Joung Y."/>
            <person name="Cho J."/>
            <person name="Song J."/>
        </authorList>
    </citation>
    <scope>NUCLEOTIDE SEQUENCE [LARGE SCALE GENOMIC DNA]</scope>
    <source>
        <strain evidence="1 2">IMCC34762</strain>
    </source>
</reference>
<evidence type="ECO:0000313" key="2">
    <source>
        <dbReference type="Proteomes" id="UP000249177"/>
    </source>
</evidence>
<sequence>MYFGFQILKRIFVFVKWTSTILSIVFLLLSCLPCADKGGNSLSQTLVEKSSSEHNQDYDACSPFCICNCCSSQIFAFDTTICSLDLVIIKKTIENKIPEYKSIFASNFFGSIWQPPQIV</sequence>
<accession>A0A2W7TRI6</accession>